<gene>
    <name evidence="1" type="ORF">PPRIM_AZ9-3.1.T0200394</name>
</gene>
<keyword evidence="2" id="KW-1185">Reference proteome</keyword>
<accession>A0A8S1KKE8</accession>
<dbReference type="AlphaFoldDB" id="A0A8S1KKE8"/>
<dbReference type="Proteomes" id="UP000688137">
    <property type="component" value="Unassembled WGS sequence"/>
</dbReference>
<comment type="caution">
    <text evidence="1">The sequence shown here is derived from an EMBL/GenBank/DDBJ whole genome shotgun (WGS) entry which is preliminary data.</text>
</comment>
<name>A0A8S1KKE8_PARPR</name>
<sequence>MKNRQRKRRKWGSYFKNILGSYQFIWKFLKKNKQIKFTDRKFYHF</sequence>
<evidence type="ECO:0000313" key="2">
    <source>
        <dbReference type="Proteomes" id="UP000688137"/>
    </source>
</evidence>
<reference evidence="1" key="1">
    <citation type="submission" date="2021-01" db="EMBL/GenBank/DDBJ databases">
        <authorList>
            <consortium name="Genoscope - CEA"/>
            <person name="William W."/>
        </authorList>
    </citation>
    <scope>NUCLEOTIDE SEQUENCE</scope>
</reference>
<dbReference type="EMBL" id="CAJJDM010000017">
    <property type="protein sequence ID" value="CAD8053566.1"/>
    <property type="molecule type" value="Genomic_DNA"/>
</dbReference>
<organism evidence="1 2">
    <name type="scientific">Paramecium primaurelia</name>
    <dbReference type="NCBI Taxonomy" id="5886"/>
    <lineage>
        <taxon>Eukaryota</taxon>
        <taxon>Sar</taxon>
        <taxon>Alveolata</taxon>
        <taxon>Ciliophora</taxon>
        <taxon>Intramacronucleata</taxon>
        <taxon>Oligohymenophorea</taxon>
        <taxon>Peniculida</taxon>
        <taxon>Parameciidae</taxon>
        <taxon>Paramecium</taxon>
    </lineage>
</organism>
<protein>
    <submittedName>
        <fullName evidence="1">Uncharacterized protein</fullName>
    </submittedName>
</protein>
<proteinExistence type="predicted"/>
<evidence type="ECO:0000313" key="1">
    <source>
        <dbReference type="EMBL" id="CAD8053566.1"/>
    </source>
</evidence>